<evidence type="ECO:0000313" key="2">
    <source>
        <dbReference type="Proteomes" id="UP000272560"/>
    </source>
</evidence>
<sequence length="148" mass="16480">MAEPRGCHLVDPYAGRPYRCLREGITAGIPYRGQKIIFGVWVSIHPLDLQRAFSIWHEPEYAELKLTGRLANAIEPWGLLRAPVDIAVVNADHTPYCVSSTDAELSFLLHNEWSHQSLDQVLERYDRTGGGCAHPVGDHPDGLTGLHC</sequence>
<comment type="caution">
    <text evidence="1">The sequence shown here is derived from an EMBL/GenBank/DDBJ whole genome shotgun (WGS) entry which is preliminary data.</text>
</comment>
<dbReference type="Proteomes" id="UP000272560">
    <property type="component" value="Unassembled WGS sequence"/>
</dbReference>
<reference evidence="1 2" key="1">
    <citation type="submission" date="2018-09" db="EMBL/GenBank/DDBJ databases">
        <title>Novel species of Arthrobacter.</title>
        <authorList>
            <person name="Liu Q."/>
            <person name="Xin Y.-H."/>
        </authorList>
    </citation>
    <scope>NUCLEOTIDE SEQUENCE [LARGE SCALE GENOMIC DNA]</scope>
    <source>
        <strain evidence="1 2">Hz2</strain>
    </source>
</reference>
<evidence type="ECO:0000313" key="1">
    <source>
        <dbReference type="EMBL" id="RJT75646.1"/>
    </source>
</evidence>
<proteinExistence type="predicted"/>
<keyword evidence="2" id="KW-1185">Reference proteome</keyword>
<dbReference type="EMBL" id="QZVT01000015">
    <property type="protein sequence ID" value="RJT75646.1"/>
    <property type="molecule type" value="Genomic_DNA"/>
</dbReference>
<dbReference type="AlphaFoldDB" id="A0A3A5M6J7"/>
<name>A0A3A5M6J7_9MICC</name>
<accession>A0A3A5M6J7</accession>
<organism evidence="1 2">
    <name type="scientific">Arthrobacter cheniae</name>
    <dbReference type="NCBI Taxonomy" id="1258888"/>
    <lineage>
        <taxon>Bacteria</taxon>
        <taxon>Bacillati</taxon>
        <taxon>Actinomycetota</taxon>
        <taxon>Actinomycetes</taxon>
        <taxon>Micrococcales</taxon>
        <taxon>Micrococcaceae</taxon>
        <taxon>Arthrobacter</taxon>
    </lineage>
</organism>
<gene>
    <name evidence="1" type="ORF">D6T63_17665</name>
</gene>
<protein>
    <submittedName>
        <fullName evidence="1">Uncharacterized protein</fullName>
    </submittedName>
</protein>